<evidence type="ECO:0000313" key="7">
    <source>
        <dbReference type="EMBL" id="PWC19011.1"/>
    </source>
</evidence>
<dbReference type="Gene3D" id="3.40.50.300">
    <property type="entry name" value="P-loop containing nucleotide triphosphate hydrolases"/>
    <property type="match status" value="1"/>
</dbReference>
<keyword evidence="2" id="KW-0813">Transport</keyword>
<dbReference type="InterPro" id="IPR003439">
    <property type="entry name" value="ABC_transporter-like_ATP-bd"/>
</dbReference>
<feature type="domain" description="ABC transporter" evidence="6">
    <location>
        <begin position="29"/>
        <end position="259"/>
    </location>
</feature>
<comment type="caution">
    <text evidence="7">The sequence shown here is derived from an EMBL/GenBank/DDBJ whole genome shotgun (WGS) entry which is preliminary data.</text>
</comment>
<dbReference type="PROSITE" id="PS00211">
    <property type="entry name" value="ABC_TRANSPORTER_1"/>
    <property type="match status" value="1"/>
</dbReference>
<keyword evidence="8" id="KW-1185">Reference proteome</keyword>
<evidence type="ECO:0000256" key="3">
    <source>
        <dbReference type="ARBA" id="ARBA00022741"/>
    </source>
</evidence>
<name>A0A2U1UBG6_9GAMM</name>
<dbReference type="AlphaFoldDB" id="A0A2U1UBG6"/>
<feature type="region of interest" description="Disordered" evidence="5">
    <location>
        <begin position="1"/>
        <end position="23"/>
    </location>
</feature>
<dbReference type="CDD" id="cd03293">
    <property type="entry name" value="ABC_NrtD_SsuB_transporters"/>
    <property type="match status" value="1"/>
</dbReference>
<dbReference type="SUPFAM" id="SSF52540">
    <property type="entry name" value="P-loop containing nucleoside triphosphate hydrolases"/>
    <property type="match status" value="1"/>
</dbReference>
<dbReference type="EMBL" id="QDKH01000003">
    <property type="protein sequence ID" value="PWC19011.1"/>
    <property type="molecule type" value="Genomic_DNA"/>
</dbReference>
<keyword evidence="3" id="KW-0547">Nucleotide-binding</keyword>
<sequence>MALTTHIYQEGAGASDPRPPTAQPYRAELRDLRVAFPLADGAQLEVLAGISLTVAEGEFIAIVGPSGCGKSTVLRALCGLLQPSGGISMVDGKPVTGTPPGVGFMFQKDALLPWKTVSGNIRIGAELGGMPAEQRDERIAALITLLHLDGFEHAWPHQLSGGMRQRVSLGRLLAYQPSLMLMDEPFGALDYQTKIAMGRELLRVWEAERRSIIFVTHDIEEAVALADRVIVFSARPASIIADYRVTLPRPRHLRALRGDPAFIQLTEAIWSNLALPS</sequence>
<evidence type="ECO:0000256" key="2">
    <source>
        <dbReference type="ARBA" id="ARBA00022448"/>
    </source>
</evidence>
<dbReference type="RefSeq" id="WP_136165105.1">
    <property type="nucleotide sequence ID" value="NZ_KZ819072.1"/>
</dbReference>
<evidence type="ECO:0000256" key="5">
    <source>
        <dbReference type="SAM" id="MobiDB-lite"/>
    </source>
</evidence>
<dbReference type="PROSITE" id="PS50893">
    <property type="entry name" value="ABC_TRANSPORTER_2"/>
    <property type="match status" value="1"/>
</dbReference>
<evidence type="ECO:0000259" key="6">
    <source>
        <dbReference type="PROSITE" id="PS50893"/>
    </source>
</evidence>
<keyword evidence="4 7" id="KW-0067">ATP-binding</keyword>
<dbReference type="PANTHER" id="PTHR42788">
    <property type="entry name" value="TAURINE IMPORT ATP-BINDING PROTEIN-RELATED"/>
    <property type="match status" value="1"/>
</dbReference>
<accession>A0A2U1UBG6</accession>
<gene>
    <name evidence="7" type="ORF">DDT56_03460</name>
</gene>
<evidence type="ECO:0000256" key="1">
    <source>
        <dbReference type="ARBA" id="ARBA00005417"/>
    </source>
</evidence>
<dbReference type="InterPro" id="IPR003593">
    <property type="entry name" value="AAA+_ATPase"/>
</dbReference>
<evidence type="ECO:0000313" key="8">
    <source>
        <dbReference type="Proteomes" id="UP000296159"/>
    </source>
</evidence>
<dbReference type="InterPro" id="IPR017871">
    <property type="entry name" value="ABC_transporter-like_CS"/>
</dbReference>
<dbReference type="GO" id="GO:0005524">
    <property type="term" value="F:ATP binding"/>
    <property type="evidence" value="ECO:0007669"/>
    <property type="project" value="UniProtKB-KW"/>
</dbReference>
<comment type="similarity">
    <text evidence="1">Belongs to the ABC transporter superfamily.</text>
</comment>
<reference evidence="7 8" key="1">
    <citation type="submission" date="2018-04" db="EMBL/GenBank/DDBJ databases">
        <title>Brenneria corticis sp.nov.</title>
        <authorList>
            <person name="Li Y."/>
        </authorList>
    </citation>
    <scope>NUCLEOTIDE SEQUENCE [LARGE SCALE GENOMIC DNA]</scope>
    <source>
        <strain evidence="7 8">CFCC 11842</strain>
    </source>
</reference>
<dbReference type="Pfam" id="PF00005">
    <property type="entry name" value="ABC_tran"/>
    <property type="match status" value="1"/>
</dbReference>
<organism evidence="7 8">
    <name type="scientific">Brenneria corticis</name>
    <dbReference type="NCBI Taxonomy" id="2173106"/>
    <lineage>
        <taxon>Bacteria</taxon>
        <taxon>Pseudomonadati</taxon>
        <taxon>Pseudomonadota</taxon>
        <taxon>Gammaproteobacteria</taxon>
        <taxon>Enterobacterales</taxon>
        <taxon>Pectobacteriaceae</taxon>
        <taxon>Brenneria</taxon>
    </lineage>
</organism>
<proteinExistence type="inferred from homology"/>
<dbReference type="SMART" id="SM00382">
    <property type="entry name" value="AAA"/>
    <property type="match status" value="1"/>
</dbReference>
<dbReference type="InterPro" id="IPR027417">
    <property type="entry name" value="P-loop_NTPase"/>
</dbReference>
<dbReference type="InterPro" id="IPR050166">
    <property type="entry name" value="ABC_transporter_ATP-bind"/>
</dbReference>
<protein>
    <submittedName>
        <fullName evidence="7">ABC transporter ATP-binding protein</fullName>
    </submittedName>
</protein>
<dbReference type="Proteomes" id="UP000296159">
    <property type="component" value="Unassembled WGS sequence"/>
</dbReference>
<dbReference type="GO" id="GO:0016887">
    <property type="term" value="F:ATP hydrolysis activity"/>
    <property type="evidence" value="ECO:0007669"/>
    <property type="project" value="InterPro"/>
</dbReference>
<evidence type="ECO:0000256" key="4">
    <source>
        <dbReference type="ARBA" id="ARBA00022840"/>
    </source>
</evidence>
<dbReference type="PANTHER" id="PTHR42788:SF13">
    <property type="entry name" value="ALIPHATIC SULFONATES IMPORT ATP-BINDING PROTEIN SSUB"/>
    <property type="match status" value="1"/>
</dbReference>